<dbReference type="EMBL" id="CAJVQC010119168">
    <property type="protein sequence ID" value="CAG8837982.1"/>
    <property type="molecule type" value="Genomic_DNA"/>
</dbReference>
<feature type="non-terminal residue" evidence="1">
    <location>
        <position position="1"/>
    </location>
</feature>
<reference evidence="1" key="1">
    <citation type="submission" date="2021-06" db="EMBL/GenBank/DDBJ databases">
        <authorList>
            <person name="Kallberg Y."/>
            <person name="Tangrot J."/>
            <person name="Rosling A."/>
        </authorList>
    </citation>
    <scope>NUCLEOTIDE SEQUENCE</scope>
    <source>
        <strain evidence="1">MA461A</strain>
    </source>
</reference>
<evidence type="ECO:0000313" key="1">
    <source>
        <dbReference type="EMBL" id="CAG8837982.1"/>
    </source>
</evidence>
<feature type="non-terminal residue" evidence="1">
    <location>
        <position position="132"/>
    </location>
</feature>
<protein>
    <submittedName>
        <fullName evidence="1">20587_t:CDS:1</fullName>
    </submittedName>
</protein>
<sequence length="132" mass="15463">TLTRTTHLFSALDALEKNTVYVGERVLNIIPRSSHHIRLIWSQRILPFFTSEQFPKYGLDIEVREENKIFIYDTSLDSRITSLKRIPLWDKFFESVTSNDKISISDFIPLSEGFVIPINDTHKVLEWLDSHI</sequence>
<organism evidence="1 2">
    <name type="scientific">Racocetra persica</name>
    <dbReference type="NCBI Taxonomy" id="160502"/>
    <lineage>
        <taxon>Eukaryota</taxon>
        <taxon>Fungi</taxon>
        <taxon>Fungi incertae sedis</taxon>
        <taxon>Mucoromycota</taxon>
        <taxon>Glomeromycotina</taxon>
        <taxon>Glomeromycetes</taxon>
        <taxon>Diversisporales</taxon>
        <taxon>Gigasporaceae</taxon>
        <taxon>Racocetra</taxon>
    </lineage>
</organism>
<comment type="caution">
    <text evidence="1">The sequence shown here is derived from an EMBL/GenBank/DDBJ whole genome shotgun (WGS) entry which is preliminary data.</text>
</comment>
<accession>A0ACA9SGZ9</accession>
<gene>
    <name evidence="1" type="ORF">RPERSI_LOCUS30502</name>
</gene>
<name>A0ACA9SGZ9_9GLOM</name>
<evidence type="ECO:0000313" key="2">
    <source>
        <dbReference type="Proteomes" id="UP000789920"/>
    </source>
</evidence>
<keyword evidence="2" id="KW-1185">Reference proteome</keyword>
<proteinExistence type="predicted"/>
<dbReference type="Proteomes" id="UP000789920">
    <property type="component" value="Unassembled WGS sequence"/>
</dbReference>